<evidence type="ECO:0000313" key="3">
    <source>
        <dbReference type="Proteomes" id="UP000810171"/>
    </source>
</evidence>
<keyword evidence="3" id="KW-1185">Reference proteome</keyword>
<dbReference type="SUPFAM" id="SSF46458">
    <property type="entry name" value="Globin-like"/>
    <property type="match status" value="1"/>
</dbReference>
<evidence type="ECO:0000259" key="1">
    <source>
        <dbReference type="Pfam" id="PF11563"/>
    </source>
</evidence>
<feature type="domain" description="Globin-sensor" evidence="1">
    <location>
        <begin position="15"/>
        <end position="157"/>
    </location>
</feature>
<reference evidence="2 3" key="1">
    <citation type="submission" date="2020-09" db="EMBL/GenBank/DDBJ databases">
        <authorList>
            <person name="Tanuku N.R.S."/>
        </authorList>
    </citation>
    <scope>NUCLEOTIDE SEQUENCE [LARGE SCALE GENOMIC DNA]</scope>
    <source>
        <strain evidence="2 3">AK62</strain>
    </source>
</reference>
<dbReference type="InterPro" id="IPR012292">
    <property type="entry name" value="Globin/Proto"/>
</dbReference>
<protein>
    <recommendedName>
        <fullName evidence="1">Globin-sensor domain-containing protein</fullName>
    </recommendedName>
</protein>
<dbReference type="Gene3D" id="1.10.490.10">
    <property type="entry name" value="Globins"/>
    <property type="match status" value="1"/>
</dbReference>
<comment type="caution">
    <text evidence="2">The sequence shown here is derived from an EMBL/GenBank/DDBJ whole genome shotgun (WGS) entry which is preliminary data.</text>
</comment>
<sequence>MSQMDFMELCQRSKLCAGFDAEDEQTLLNEGHRLLPYLSRVTDGFYAELQQIPAAAPFLEGRIDALKSTHLAWLETLFSGPYDAAFAAHMHRVGEVHVQVKLPVEFMSSGTLLIKKHLVPILVEVYSEDALKLAQMMKAVNAVSGFCLIIMQESYQSSLLAQELDKFMAITGISRALFNNLASAYKDTEAGAAA</sequence>
<accession>A0ABS3ZC15</accession>
<dbReference type="InterPro" id="IPR009050">
    <property type="entry name" value="Globin-like_sf"/>
</dbReference>
<organism evidence="2 3">
    <name type="scientific">Marinobacterium alkalitolerans</name>
    <dbReference type="NCBI Taxonomy" id="1542925"/>
    <lineage>
        <taxon>Bacteria</taxon>
        <taxon>Pseudomonadati</taxon>
        <taxon>Pseudomonadota</taxon>
        <taxon>Gammaproteobacteria</taxon>
        <taxon>Oceanospirillales</taxon>
        <taxon>Oceanospirillaceae</taxon>
        <taxon>Marinobacterium</taxon>
    </lineage>
</organism>
<dbReference type="RefSeq" id="WP_209287867.1">
    <property type="nucleotide sequence ID" value="NZ_JACVEW010000016.1"/>
</dbReference>
<evidence type="ECO:0000313" key="2">
    <source>
        <dbReference type="EMBL" id="MBP0049249.1"/>
    </source>
</evidence>
<dbReference type="CDD" id="cd01068">
    <property type="entry name" value="globin_sensor"/>
    <property type="match status" value="1"/>
</dbReference>
<dbReference type="EMBL" id="JACVEW010000016">
    <property type="protein sequence ID" value="MBP0049249.1"/>
    <property type="molecule type" value="Genomic_DNA"/>
</dbReference>
<proteinExistence type="predicted"/>
<dbReference type="Proteomes" id="UP000810171">
    <property type="component" value="Unassembled WGS sequence"/>
</dbReference>
<dbReference type="InterPro" id="IPR044398">
    <property type="entry name" value="Globin-sensor_dom"/>
</dbReference>
<gene>
    <name evidence="2" type="ORF">H9C73_10925</name>
</gene>
<dbReference type="InterPro" id="IPR039379">
    <property type="entry name" value="Protoglobin_sensor_dom"/>
</dbReference>
<name>A0ABS3ZC15_9GAMM</name>
<dbReference type="Pfam" id="PF11563">
    <property type="entry name" value="Protoglobin"/>
    <property type="match status" value="1"/>
</dbReference>